<proteinExistence type="predicted"/>
<evidence type="ECO:0000313" key="3">
    <source>
        <dbReference type="EMBL" id="RBN51752.1"/>
    </source>
</evidence>
<dbReference type="AlphaFoldDB" id="A0A366B3S2"/>
<evidence type="ECO:0000256" key="1">
    <source>
        <dbReference type="ARBA" id="ARBA00022801"/>
    </source>
</evidence>
<evidence type="ECO:0000259" key="2">
    <source>
        <dbReference type="PROSITE" id="PS50093"/>
    </source>
</evidence>
<dbReference type="Pfam" id="PF18911">
    <property type="entry name" value="PKD_4"/>
    <property type="match status" value="1"/>
</dbReference>
<dbReference type="SMART" id="SM00089">
    <property type="entry name" value="PKD"/>
    <property type="match status" value="1"/>
</dbReference>
<dbReference type="RefSeq" id="WP_113633381.1">
    <property type="nucleotide sequence ID" value="NZ_QNUX01000001.1"/>
</dbReference>
<dbReference type="EMBL" id="QNUX01000001">
    <property type="protein sequence ID" value="RBN51752.1"/>
    <property type="molecule type" value="Genomic_DNA"/>
</dbReference>
<dbReference type="SUPFAM" id="SSF49785">
    <property type="entry name" value="Galactose-binding domain-like"/>
    <property type="match status" value="3"/>
</dbReference>
<comment type="caution">
    <text evidence="3">The sequence shown here is derived from an EMBL/GenBank/DDBJ whole genome shotgun (WGS) entry which is preliminary data.</text>
</comment>
<dbReference type="Pfam" id="PF02018">
    <property type="entry name" value="CBM_4_9"/>
    <property type="match status" value="2"/>
</dbReference>
<dbReference type="GO" id="GO:0016798">
    <property type="term" value="F:hydrolase activity, acting on glycosyl bonds"/>
    <property type="evidence" value="ECO:0007669"/>
    <property type="project" value="InterPro"/>
</dbReference>
<dbReference type="InterPro" id="IPR003305">
    <property type="entry name" value="CenC_carb-bd"/>
</dbReference>
<name>A0A366B3S2_9FLAO</name>
<reference evidence="3 4" key="1">
    <citation type="submission" date="2018-07" db="EMBL/GenBank/DDBJ databases">
        <title>Complete genome sequence of Flavobacterium psychrolimnae LMG 22018.</title>
        <authorList>
            <person name="Kim D.-U."/>
        </authorList>
    </citation>
    <scope>NUCLEOTIDE SEQUENCE [LARGE SCALE GENOMIC DNA]</scope>
    <source>
        <strain evidence="3 4">LMG 22018</strain>
    </source>
</reference>
<gene>
    <name evidence="3" type="ORF">DR980_00875</name>
</gene>
<dbReference type="InterPro" id="IPR035986">
    <property type="entry name" value="PKD_dom_sf"/>
</dbReference>
<dbReference type="Proteomes" id="UP000253676">
    <property type="component" value="Unassembled WGS sequence"/>
</dbReference>
<dbReference type="CDD" id="cd00146">
    <property type="entry name" value="PKD"/>
    <property type="match status" value="1"/>
</dbReference>
<dbReference type="InterPro" id="IPR000601">
    <property type="entry name" value="PKD_dom"/>
</dbReference>
<dbReference type="Gene3D" id="2.60.120.260">
    <property type="entry name" value="Galactose-binding domain-like"/>
    <property type="match status" value="3"/>
</dbReference>
<dbReference type="InterPro" id="IPR013783">
    <property type="entry name" value="Ig-like_fold"/>
</dbReference>
<dbReference type="InterPro" id="IPR022409">
    <property type="entry name" value="PKD/Chitinase_dom"/>
</dbReference>
<dbReference type="InterPro" id="IPR008979">
    <property type="entry name" value="Galactose-bd-like_sf"/>
</dbReference>
<keyword evidence="1" id="KW-0378">Hydrolase</keyword>
<dbReference type="OrthoDB" id="7443339at2"/>
<dbReference type="SUPFAM" id="SSF49299">
    <property type="entry name" value="PKD domain"/>
    <property type="match status" value="1"/>
</dbReference>
<dbReference type="Gene3D" id="2.60.40.10">
    <property type="entry name" value="Immunoglobulins"/>
    <property type="match status" value="1"/>
</dbReference>
<organism evidence="3 4">
    <name type="scientific">Flavobacterium psychrolimnae</name>
    <dbReference type="NCBI Taxonomy" id="249351"/>
    <lineage>
        <taxon>Bacteria</taxon>
        <taxon>Pseudomonadati</taxon>
        <taxon>Bacteroidota</taxon>
        <taxon>Flavobacteriia</taxon>
        <taxon>Flavobacteriales</taxon>
        <taxon>Flavobacteriaceae</taxon>
        <taxon>Flavobacterium</taxon>
    </lineage>
</organism>
<keyword evidence="4" id="KW-1185">Reference proteome</keyword>
<dbReference type="PROSITE" id="PS50093">
    <property type="entry name" value="PKD"/>
    <property type="match status" value="1"/>
</dbReference>
<protein>
    <recommendedName>
        <fullName evidence="2">PKD domain-containing protein</fullName>
    </recommendedName>
</protein>
<evidence type="ECO:0000313" key="4">
    <source>
        <dbReference type="Proteomes" id="UP000253676"/>
    </source>
</evidence>
<accession>A0A366B3S2</accession>
<sequence>MKYLINSAKQIAILILTICLFGCTNDDSKYPKVVAGFTYTVNPATGTVTFINISENSKNYEWDFGDGETSTEINPIKSYAAGTYTIVLIANNVAGGSDTFEDEITITIPTTPCTTEALESINAATLNMTFKTEPAAGTIVNDGADFAWVSNPSFDNALNSSCKVGKITKLGNNPWDNTQINLNAKLDFNTNGGLKMKVYSAKPGFKVRIKLEEIGNPNNNTELEVPTTKTSEWEELTFPFAASQTNKFNKIVLFFDLNANNKDTYYFDDLKVYAGTGGGVTPGAFDDGLLTNGNFESGSSSWIIGVGTDPAPVKTVNGDTFYSVNVTAAGNSYDVNVSQKLAIVQGATYTLSFDAWSDRARSIIAGIGLSGGDFSNTVQTVNITTTRTKYTITVTASNFGASDARVLFDLGAAIGEVNIDNVSLFLQGSGGGTGGSGTTTGLAQNSDFETGALSGWIVFQNGGTAALDNTTSNNGGTWSGKLVTNGPSNPAFKQEAVGAGTVKSGDKITVKFDVKGSVVQPGAVFNVLLFGEGAAGASFTHVFNPAPTLTSTWTTFTGTYTIPSNADVSKGLSFLIEAVCGGDAGCKVTANIDNVSVTIN</sequence>
<feature type="domain" description="PKD" evidence="2">
    <location>
        <begin position="60"/>
        <end position="113"/>
    </location>
</feature>